<keyword evidence="6" id="KW-1185">Reference proteome</keyword>
<evidence type="ECO:0000313" key="6">
    <source>
        <dbReference type="Proteomes" id="UP000008143"/>
    </source>
</evidence>
<evidence type="ECO:0000256" key="3">
    <source>
        <dbReference type="SAM" id="Phobius"/>
    </source>
</evidence>
<dbReference type="PROSITE" id="PS50004">
    <property type="entry name" value="C2"/>
    <property type="match status" value="2"/>
</dbReference>
<keyword evidence="4" id="KW-0732">Signal</keyword>
<dbReference type="FunFam" id="2.60.40.150:FF:000100">
    <property type="entry name" value="Extended synaptotagmin-2"/>
    <property type="match status" value="1"/>
</dbReference>
<evidence type="ECO:0000313" key="7">
    <source>
        <dbReference type="RefSeq" id="XP_031754344.1"/>
    </source>
</evidence>
<feature type="transmembrane region" description="Helical" evidence="3">
    <location>
        <begin position="65"/>
        <end position="89"/>
    </location>
</feature>
<dbReference type="GO" id="GO:0005509">
    <property type="term" value="F:calcium ion binding"/>
    <property type="evidence" value="ECO:0000318"/>
    <property type="project" value="GO_Central"/>
</dbReference>
<dbReference type="CDD" id="cd21670">
    <property type="entry name" value="SMP_ESyt"/>
    <property type="match status" value="1"/>
</dbReference>
<sequence length="721" mass="82317">MAKSLFILFKLILFLFLGFSHSKINVPVPYVATWVLLRYFFSQNTEDGNRSEWRPSWLRLALTFYIGYVAGKMAVPISIFVVGLLAYWWRHREEETVPRLKKKETGEIIVIPQISMEDYYRNINMLVDRKEEEDKPEEILPVVWPGIARILYTVRGSLDTAPLSVINALNMIPNISLSLSPNLQETDEDTRIDDLNKVLVELWPYFGQYIKNLLVDWYEPMIREKCASFRFSHVDLGEKVTNPTLIIIPRSCDRFTMIHRAPLIQQPNAPCSPQVPLITGTRLHIRSERKQVVLDLDLSYDGNAAVKIALGRRCFRIGAKQLAAVGTLRVVLAPLMDEMPLFGSLTWYLPRRPEVLEVNWSGLRHLLKIPGVSEFLGKAVMHWGVENMFVAPHCMPTKLLKSFRLDRLFFRVTRNIIRVHILEAEDLVSEDSGIFCPYAVISGSQQKGKTKVAKRSRNPSWNQAFEMRFNDLPMQEIDISLFHRGVKRDLCLGSWTLGVEEVISQKAIDKVGVKGDINPAALLNQTVFIMKFLSHWGIFLHLQWLPIQNAASGRLHVLLQCLELARDTTELPQVMITNRISRPTQINRFSAAVIFILVEEGKDLRVKNNVGLPTSHAVVKIGKKSFSGKVCRNTATPQWRAKSSFLLEKPHNESVKITVKDKNHGSLGTFTLQLSELLLAENLTMEGWHQLDAAFPQGSVWIRFELRVLVPPKEVESLNDS</sequence>
<dbReference type="PANTHER" id="PTHR45761">
    <property type="entry name" value="EXTENDED SYNAPTOTAGMIN-LIKE PROTEIN 2, ISOFORM C"/>
    <property type="match status" value="1"/>
</dbReference>
<dbReference type="KEGG" id="xtr:116409673"/>
<dbReference type="GO" id="GO:0035091">
    <property type="term" value="F:phosphatidylinositol binding"/>
    <property type="evidence" value="ECO:0000318"/>
    <property type="project" value="GO_Central"/>
</dbReference>
<evidence type="ECO:0000256" key="4">
    <source>
        <dbReference type="SAM" id="SignalP"/>
    </source>
</evidence>
<dbReference type="GO" id="GO:0005789">
    <property type="term" value="C:endoplasmic reticulum membrane"/>
    <property type="evidence" value="ECO:0000318"/>
    <property type="project" value="GO_Central"/>
</dbReference>
<dbReference type="GO" id="GO:0005544">
    <property type="term" value="F:calcium-dependent phospholipid binding"/>
    <property type="evidence" value="ECO:0000318"/>
    <property type="project" value="GO_Central"/>
</dbReference>
<feature type="chain" id="PRO_5035318529" evidence="4">
    <location>
        <begin position="23"/>
        <end position="721"/>
    </location>
</feature>
<dbReference type="Proteomes" id="UP000008143">
    <property type="component" value="Chromosome 3"/>
</dbReference>
<dbReference type="Gene3D" id="2.60.40.150">
    <property type="entry name" value="C2 domain"/>
    <property type="match status" value="2"/>
</dbReference>
<name>A0A8J1J904_XENTR</name>
<keyword evidence="2 3" id="KW-1133">Transmembrane helix</keyword>
<evidence type="ECO:0000313" key="8">
    <source>
        <dbReference type="Xenbase" id="XB-GENE-29095619"/>
    </source>
</evidence>
<dbReference type="Pfam" id="PF17047">
    <property type="entry name" value="SMP_LBD"/>
    <property type="match status" value="1"/>
</dbReference>
<feature type="domain" description="C2" evidence="5">
    <location>
        <begin position="570"/>
        <end position="692"/>
    </location>
</feature>
<keyword evidence="1 3" id="KW-0812">Transmembrane</keyword>
<feature type="domain" description="C2" evidence="5">
    <location>
        <begin position="395"/>
        <end position="512"/>
    </location>
</feature>
<keyword evidence="3" id="KW-0472">Membrane</keyword>
<dbReference type="Pfam" id="PF00168">
    <property type="entry name" value="C2"/>
    <property type="match status" value="2"/>
</dbReference>
<dbReference type="GO" id="GO:0031210">
    <property type="term" value="F:phosphatidylcholine binding"/>
    <property type="evidence" value="ECO:0000318"/>
    <property type="project" value="GO_Central"/>
</dbReference>
<evidence type="ECO:0000256" key="2">
    <source>
        <dbReference type="ARBA" id="ARBA00022989"/>
    </source>
</evidence>
<dbReference type="InterPro" id="IPR035892">
    <property type="entry name" value="C2_domain_sf"/>
</dbReference>
<dbReference type="InterPro" id="IPR051634">
    <property type="entry name" value="Extended_Synaptotagmin"/>
</dbReference>
<protein>
    <submittedName>
        <fullName evidence="7">Extended synaptotagmin-1-like isoform X1</fullName>
    </submittedName>
</protein>
<dbReference type="GeneID" id="116409673"/>
<dbReference type="Xenbase" id="XB-GENE-29095619">
    <property type="gene designation" value="LOC116409673"/>
</dbReference>
<evidence type="ECO:0000256" key="1">
    <source>
        <dbReference type="ARBA" id="ARBA00022692"/>
    </source>
</evidence>
<gene>
    <name evidence="7 8" type="primary">LOC116409673</name>
</gene>
<dbReference type="RefSeq" id="XP_031754344.1">
    <property type="nucleotide sequence ID" value="XM_031898484.1"/>
</dbReference>
<feature type="signal peptide" evidence="4">
    <location>
        <begin position="1"/>
        <end position="22"/>
    </location>
</feature>
<dbReference type="GO" id="GO:0008429">
    <property type="term" value="F:phosphatidylethanolamine binding"/>
    <property type="evidence" value="ECO:0000318"/>
    <property type="project" value="GO_Central"/>
</dbReference>
<dbReference type="OrthoDB" id="1029639at2759"/>
<evidence type="ECO:0000259" key="5">
    <source>
        <dbReference type="PROSITE" id="PS50004"/>
    </source>
</evidence>
<dbReference type="FunFam" id="2.60.40.150:FF:000408">
    <property type="entry name" value="Uncharacterized protein"/>
    <property type="match status" value="1"/>
</dbReference>
<proteinExistence type="predicted"/>
<reference evidence="7" key="1">
    <citation type="submission" date="2025-08" db="UniProtKB">
        <authorList>
            <consortium name="RefSeq"/>
        </authorList>
    </citation>
    <scope>IDENTIFICATION</scope>
    <source>
        <strain evidence="7">Nigerian</strain>
        <tissue evidence="7">Liver and blood</tissue>
    </source>
</reference>
<dbReference type="AGR" id="Xenbase:XB-GENE-29095619"/>
<accession>A0A8J1J904</accession>
<dbReference type="SMART" id="SM00239">
    <property type="entry name" value="C2"/>
    <property type="match status" value="2"/>
</dbReference>
<dbReference type="InterPro" id="IPR000008">
    <property type="entry name" value="C2_dom"/>
</dbReference>
<dbReference type="AlphaFoldDB" id="A0A8J1J904"/>
<dbReference type="InterPro" id="IPR039010">
    <property type="entry name" value="Synaptotagmin_SMP"/>
</dbReference>
<dbReference type="PANTHER" id="PTHR45761:SF9">
    <property type="entry name" value="EXTENDED SYNAPTOTAGMIN-1-LIKE"/>
    <property type="match status" value="1"/>
</dbReference>
<dbReference type="SUPFAM" id="SSF49562">
    <property type="entry name" value="C2 domain (Calcium/lipid-binding domain, CaLB)"/>
    <property type="match status" value="2"/>
</dbReference>
<organism evidence="6 7">
    <name type="scientific">Xenopus tropicalis</name>
    <name type="common">Western clawed frog</name>
    <name type="synonym">Silurana tropicalis</name>
    <dbReference type="NCBI Taxonomy" id="8364"/>
    <lineage>
        <taxon>Eukaryota</taxon>
        <taxon>Metazoa</taxon>
        <taxon>Chordata</taxon>
        <taxon>Craniata</taxon>
        <taxon>Vertebrata</taxon>
        <taxon>Euteleostomi</taxon>
        <taxon>Amphibia</taxon>
        <taxon>Batrachia</taxon>
        <taxon>Anura</taxon>
        <taxon>Pipoidea</taxon>
        <taxon>Pipidae</taxon>
        <taxon>Xenopodinae</taxon>
        <taxon>Xenopus</taxon>
        <taxon>Silurana</taxon>
    </lineage>
</organism>